<gene>
    <name evidence="1" type="ORF">RhiirA1_464438</name>
</gene>
<proteinExistence type="predicted"/>
<comment type="caution">
    <text evidence="1">The sequence shown here is derived from an EMBL/GenBank/DDBJ whole genome shotgun (WGS) entry which is preliminary data.</text>
</comment>
<sequence>MSEFDVKIEAMKKEPDLMDNASSICYRKWAKGLSYLNNKAELMVLKQLENLFVTNISYDIN</sequence>
<name>A0A2N0RI15_9GLOM</name>
<reference evidence="1 2" key="2">
    <citation type="submission" date="2017-10" db="EMBL/GenBank/DDBJ databases">
        <title>Genome analyses suggest a sexual origin of heterokaryosis in a supposedly ancient asexual fungus.</title>
        <authorList>
            <person name="Corradi N."/>
            <person name="Sedzielewska K."/>
            <person name="Noel J."/>
            <person name="Charron P."/>
            <person name="Farinelli L."/>
            <person name="Marton T."/>
            <person name="Kruger M."/>
            <person name="Pelin A."/>
            <person name="Brachmann A."/>
            <person name="Corradi N."/>
        </authorList>
    </citation>
    <scope>NUCLEOTIDE SEQUENCE [LARGE SCALE GENOMIC DNA]</scope>
    <source>
        <strain evidence="1 2">A1</strain>
    </source>
</reference>
<dbReference type="VEuPathDB" id="FungiDB:RhiirA1_464438"/>
<protein>
    <submittedName>
        <fullName evidence="1">Uncharacterized protein</fullName>
    </submittedName>
</protein>
<accession>A0A2N0RI15</accession>
<dbReference type="AlphaFoldDB" id="A0A2N0RI15"/>
<dbReference type="EMBL" id="LLXH01000792">
    <property type="protein sequence ID" value="PKC62941.1"/>
    <property type="molecule type" value="Genomic_DNA"/>
</dbReference>
<dbReference type="Proteomes" id="UP000232688">
    <property type="component" value="Unassembled WGS sequence"/>
</dbReference>
<evidence type="ECO:0000313" key="2">
    <source>
        <dbReference type="Proteomes" id="UP000232688"/>
    </source>
</evidence>
<reference evidence="1 2" key="1">
    <citation type="submission" date="2017-10" db="EMBL/GenBank/DDBJ databases">
        <title>Extensive intraspecific genome diversity in a model arbuscular mycorrhizal fungus.</title>
        <authorList>
            <person name="Chen E.C.H."/>
            <person name="Morin E."/>
            <person name="Baudet D."/>
            <person name="Noel J."/>
            <person name="Ndikumana S."/>
            <person name="Charron P."/>
            <person name="St-Onge C."/>
            <person name="Giorgi J."/>
            <person name="Grigoriev I.V."/>
            <person name="Roux C."/>
            <person name="Martin F.M."/>
            <person name="Corradi N."/>
        </authorList>
    </citation>
    <scope>NUCLEOTIDE SEQUENCE [LARGE SCALE GENOMIC DNA]</scope>
    <source>
        <strain evidence="1 2">A1</strain>
    </source>
</reference>
<organism evidence="1 2">
    <name type="scientific">Rhizophagus irregularis</name>
    <dbReference type="NCBI Taxonomy" id="588596"/>
    <lineage>
        <taxon>Eukaryota</taxon>
        <taxon>Fungi</taxon>
        <taxon>Fungi incertae sedis</taxon>
        <taxon>Mucoromycota</taxon>
        <taxon>Glomeromycotina</taxon>
        <taxon>Glomeromycetes</taxon>
        <taxon>Glomerales</taxon>
        <taxon>Glomeraceae</taxon>
        <taxon>Rhizophagus</taxon>
    </lineage>
</organism>
<evidence type="ECO:0000313" key="1">
    <source>
        <dbReference type="EMBL" id="PKC62941.1"/>
    </source>
</evidence>